<dbReference type="Gene3D" id="3.40.50.1000">
    <property type="entry name" value="HAD superfamily/HAD-like"/>
    <property type="match status" value="1"/>
</dbReference>
<dbReference type="InterPro" id="IPR056782">
    <property type="entry name" value="HAD_PNKP"/>
</dbReference>
<feature type="non-terminal residue" evidence="2">
    <location>
        <position position="73"/>
    </location>
</feature>
<evidence type="ECO:0000313" key="3">
    <source>
        <dbReference type="Proteomes" id="UP000295626"/>
    </source>
</evidence>
<dbReference type="Pfam" id="PF25109">
    <property type="entry name" value="HAD_PNKP"/>
    <property type="match status" value="1"/>
</dbReference>
<dbReference type="InterPro" id="IPR036412">
    <property type="entry name" value="HAD-like_sf"/>
</dbReference>
<dbReference type="SUPFAM" id="SSF56784">
    <property type="entry name" value="HAD-like"/>
    <property type="match status" value="1"/>
</dbReference>
<dbReference type="GO" id="GO:0016301">
    <property type="term" value="F:kinase activity"/>
    <property type="evidence" value="ECO:0007669"/>
    <property type="project" value="UniProtKB-KW"/>
</dbReference>
<evidence type="ECO:0000313" key="2">
    <source>
        <dbReference type="EMBL" id="TDB92951.1"/>
    </source>
</evidence>
<dbReference type="InterPro" id="IPR023214">
    <property type="entry name" value="HAD_sf"/>
</dbReference>
<proteinExistence type="predicted"/>
<protein>
    <submittedName>
        <fullName evidence="2">5'-hydroxyl kinase</fullName>
    </submittedName>
</protein>
<keyword evidence="2" id="KW-0808">Transferase</keyword>
<organism evidence="2 3">
    <name type="scientific">Micromonospora fluostatini</name>
    <dbReference type="NCBI Taxonomy" id="1629071"/>
    <lineage>
        <taxon>Bacteria</taxon>
        <taxon>Bacillati</taxon>
        <taxon>Actinomycetota</taxon>
        <taxon>Actinomycetes</taxon>
        <taxon>Micromonosporales</taxon>
        <taxon>Micromonosporaceae</taxon>
        <taxon>Micromonospora</taxon>
    </lineage>
</organism>
<gene>
    <name evidence="2" type="ORF">E1091_12390</name>
</gene>
<keyword evidence="3" id="KW-1185">Reference proteome</keyword>
<dbReference type="Proteomes" id="UP000295626">
    <property type="component" value="Unassembled WGS sequence"/>
</dbReference>
<reference evidence="2 3" key="1">
    <citation type="submission" date="2019-02" db="EMBL/GenBank/DDBJ databases">
        <title>Draft genome sequences of novel Actinobacteria.</title>
        <authorList>
            <person name="Sahin N."/>
            <person name="Ay H."/>
            <person name="Saygin H."/>
        </authorList>
    </citation>
    <scope>NUCLEOTIDE SEQUENCE [LARGE SCALE GENOMIC DNA]</scope>
    <source>
        <strain evidence="2 3">JCM 30529</strain>
    </source>
</reference>
<comment type="caution">
    <text evidence="2">The sequence shown here is derived from an EMBL/GenBank/DDBJ whole genome shotgun (WGS) entry which is preliminary data.</text>
</comment>
<feature type="domain" description="Polynucleotide kinase PNKP phosphatase" evidence="1">
    <location>
        <begin position="4"/>
        <end position="68"/>
    </location>
</feature>
<dbReference type="EMBL" id="SMKE01000436">
    <property type="protein sequence ID" value="TDB92951.1"/>
    <property type="molecule type" value="Genomic_DNA"/>
</dbReference>
<keyword evidence="2" id="KW-0418">Kinase</keyword>
<name>A0ABY2DGA3_9ACTN</name>
<evidence type="ECO:0000259" key="1">
    <source>
        <dbReference type="Pfam" id="PF25109"/>
    </source>
</evidence>
<accession>A0ABY2DGA3</accession>
<sequence>MTLPRAVLVDIDGTLAHRGDRSPYDWSRVGEDRPNPAVVELVQTIAAAGRHRVILLTGRDDVCRWQTELGLDA</sequence>